<gene>
    <name evidence="2" type="ORF">SAMN06296036_103141</name>
</gene>
<evidence type="ECO:0000313" key="3">
    <source>
        <dbReference type="Proteomes" id="UP000192907"/>
    </source>
</evidence>
<accession>A0A1Y6BB10</accession>
<evidence type="ECO:0000313" key="2">
    <source>
        <dbReference type="EMBL" id="SMF00881.1"/>
    </source>
</evidence>
<name>A0A1Y6BB10_9BACT</name>
<evidence type="ECO:0000256" key="1">
    <source>
        <dbReference type="SAM" id="MobiDB-lite"/>
    </source>
</evidence>
<protein>
    <recommendedName>
        <fullName evidence="4">Lipoprotein</fullName>
    </recommendedName>
</protein>
<dbReference type="PROSITE" id="PS51257">
    <property type="entry name" value="PROKAR_LIPOPROTEIN"/>
    <property type="match status" value="1"/>
</dbReference>
<dbReference type="RefSeq" id="WP_132316119.1">
    <property type="nucleotide sequence ID" value="NZ_FWZT01000003.1"/>
</dbReference>
<reference evidence="3" key="1">
    <citation type="submission" date="2017-04" db="EMBL/GenBank/DDBJ databases">
        <authorList>
            <person name="Varghese N."/>
            <person name="Submissions S."/>
        </authorList>
    </citation>
    <scope>NUCLEOTIDE SEQUENCE [LARGE SCALE GENOMIC DNA]</scope>
    <source>
        <strain evidence="3">RKEM611</strain>
    </source>
</reference>
<dbReference type="EMBL" id="FWZT01000003">
    <property type="protein sequence ID" value="SMF00881.1"/>
    <property type="molecule type" value="Genomic_DNA"/>
</dbReference>
<sequence length="199" mass="22144">MKKLLAVSGIVFAVATSACLPQKKDKRTDPVDTPSLENVDKKTEENNTVGQVLPPQVVDTETKVPPTQPVESVETKKEEELKIYVSMADVKCPEGTKLPQFSYFSDRLAELQKELFAADGENIYKVQSSDVKVLAGDYLFWYMSNSEKAPRILRLTATEDGTLVKKAYLEGHKENIAVIELENYTPEANLMCVEDAPAE</sequence>
<dbReference type="Proteomes" id="UP000192907">
    <property type="component" value="Unassembled WGS sequence"/>
</dbReference>
<dbReference type="AlphaFoldDB" id="A0A1Y6BB10"/>
<evidence type="ECO:0008006" key="4">
    <source>
        <dbReference type="Google" id="ProtNLM"/>
    </source>
</evidence>
<keyword evidence="3" id="KW-1185">Reference proteome</keyword>
<organism evidence="2 3">
    <name type="scientific">Pseudobacteriovorax antillogorgiicola</name>
    <dbReference type="NCBI Taxonomy" id="1513793"/>
    <lineage>
        <taxon>Bacteria</taxon>
        <taxon>Pseudomonadati</taxon>
        <taxon>Bdellovibrionota</taxon>
        <taxon>Oligoflexia</taxon>
        <taxon>Oligoflexales</taxon>
        <taxon>Pseudobacteriovoracaceae</taxon>
        <taxon>Pseudobacteriovorax</taxon>
    </lineage>
</organism>
<feature type="region of interest" description="Disordered" evidence="1">
    <location>
        <begin position="22"/>
        <end position="52"/>
    </location>
</feature>
<proteinExistence type="predicted"/>